<dbReference type="InterPro" id="IPR012349">
    <property type="entry name" value="Split_barrel_FMN-bd"/>
</dbReference>
<sequence>MRLIDDRSGLEVLGREECLRLLGAAGVGRVAVVEGGHPMIFPVNYVVDGEEVLFRTASGTKFDAAARGQVVAFEIDEADPIYHTGWSVVVTGRAEEVTDPERRATIDAGRLRPWAEGVKDHVVAVHTERVTGRRIVHVDKNVG</sequence>
<dbReference type="KEGG" id="atq:GH723_15295"/>
<dbReference type="SUPFAM" id="SSF50475">
    <property type="entry name" value="FMN-binding split barrel"/>
    <property type="match status" value="1"/>
</dbReference>
<dbReference type="EMBL" id="CP045851">
    <property type="protein sequence ID" value="QGG96352.1"/>
    <property type="molecule type" value="Genomic_DNA"/>
</dbReference>
<keyword evidence="2" id="KW-1185">Reference proteome</keyword>
<proteinExistence type="predicted"/>
<dbReference type="Pfam" id="PF12900">
    <property type="entry name" value="Pyridox_ox_2"/>
    <property type="match status" value="1"/>
</dbReference>
<protein>
    <submittedName>
        <fullName evidence="1">Pyridoxamine 5'-phosphate oxidase family protein</fullName>
    </submittedName>
</protein>
<evidence type="ECO:0000313" key="2">
    <source>
        <dbReference type="Proteomes" id="UP000334019"/>
    </source>
</evidence>
<dbReference type="InterPro" id="IPR024747">
    <property type="entry name" value="Pyridox_Oxase-rel"/>
</dbReference>
<dbReference type="RefSeq" id="WP_153760456.1">
    <property type="nucleotide sequence ID" value="NZ_CP045851.1"/>
</dbReference>
<dbReference type="AlphaFoldDB" id="A0A5Q2RN28"/>
<dbReference type="Proteomes" id="UP000334019">
    <property type="component" value="Chromosome"/>
</dbReference>
<name>A0A5Q2RN28_9ACTN</name>
<dbReference type="Gene3D" id="2.30.110.10">
    <property type="entry name" value="Electron Transport, Fmn-binding Protein, Chain A"/>
    <property type="match status" value="1"/>
</dbReference>
<accession>A0A5Q2RN28</accession>
<gene>
    <name evidence="1" type="ORF">GH723_15295</name>
</gene>
<reference evidence="1 2" key="1">
    <citation type="submission" date="2019-11" db="EMBL/GenBank/DDBJ databases">
        <authorList>
            <person name="He Y."/>
        </authorList>
    </citation>
    <scope>NUCLEOTIDE SEQUENCE [LARGE SCALE GENOMIC DNA]</scope>
    <source>
        <strain evidence="1 2">SCSIO 58843</strain>
    </source>
</reference>
<evidence type="ECO:0000313" key="1">
    <source>
        <dbReference type="EMBL" id="QGG96352.1"/>
    </source>
</evidence>
<organism evidence="1 2">
    <name type="scientific">Actinomarinicola tropica</name>
    <dbReference type="NCBI Taxonomy" id="2789776"/>
    <lineage>
        <taxon>Bacteria</taxon>
        <taxon>Bacillati</taxon>
        <taxon>Actinomycetota</taxon>
        <taxon>Acidimicrobiia</taxon>
        <taxon>Acidimicrobiales</taxon>
        <taxon>Iamiaceae</taxon>
        <taxon>Actinomarinicola</taxon>
    </lineage>
</organism>